<keyword evidence="1" id="KW-1133">Transmembrane helix</keyword>
<organism evidence="2 3">
    <name type="scientific">Caerostris extrusa</name>
    <name type="common">Bark spider</name>
    <name type="synonym">Caerostris bankana</name>
    <dbReference type="NCBI Taxonomy" id="172846"/>
    <lineage>
        <taxon>Eukaryota</taxon>
        <taxon>Metazoa</taxon>
        <taxon>Ecdysozoa</taxon>
        <taxon>Arthropoda</taxon>
        <taxon>Chelicerata</taxon>
        <taxon>Arachnida</taxon>
        <taxon>Araneae</taxon>
        <taxon>Araneomorphae</taxon>
        <taxon>Entelegynae</taxon>
        <taxon>Araneoidea</taxon>
        <taxon>Araneidae</taxon>
        <taxon>Caerostris</taxon>
    </lineage>
</organism>
<dbReference type="EMBL" id="BPLR01020673">
    <property type="protein sequence ID" value="GIX81370.1"/>
    <property type="molecule type" value="Genomic_DNA"/>
</dbReference>
<feature type="transmembrane region" description="Helical" evidence="1">
    <location>
        <begin position="210"/>
        <end position="227"/>
    </location>
</feature>
<dbReference type="Proteomes" id="UP001054945">
    <property type="component" value="Unassembled WGS sequence"/>
</dbReference>
<evidence type="ECO:0000313" key="2">
    <source>
        <dbReference type="EMBL" id="GIX81370.1"/>
    </source>
</evidence>
<name>A0AAV4N967_CAEEX</name>
<keyword evidence="1" id="KW-0812">Transmembrane</keyword>
<keyword evidence="1" id="KW-0472">Membrane</keyword>
<sequence>MSVRKGGRGGWGVHSKAFSCCREGVQRGAGGEKLSNMERGKASRNLTYIRQRNFNFVPSLWNKFKRDSFKCIYTPHSPLPLHPHEEKRPPLFCMHMSECRNALPILGSGGAHQDSLKTKGGGGIGMGFKSLCRTHRVKRRSLHPLPLIHITFPNPSPTPHLPSNISFISEIYPYFGFLPFPPPIFFCPIFMLHLRVFYLPFPSLLLREGGINYLLLGFVTVTVTPLFCPTPHPRVTPCFTLSP</sequence>
<evidence type="ECO:0000313" key="3">
    <source>
        <dbReference type="Proteomes" id="UP001054945"/>
    </source>
</evidence>
<protein>
    <submittedName>
        <fullName evidence="2">Uncharacterized protein</fullName>
    </submittedName>
</protein>
<keyword evidence="3" id="KW-1185">Reference proteome</keyword>
<evidence type="ECO:0000256" key="1">
    <source>
        <dbReference type="SAM" id="Phobius"/>
    </source>
</evidence>
<gene>
    <name evidence="2" type="ORF">CEXT_43981</name>
</gene>
<feature type="transmembrane region" description="Helical" evidence="1">
    <location>
        <begin position="171"/>
        <end position="198"/>
    </location>
</feature>
<comment type="caution">
    <text evidence="2">The sequence shown here is derived from an EMBL/GenBank/DDBJ whole genome shotgun (WGS) entry which is preliminary data.</text>
</comment>
<reference evidence="2 3" key="1">
    <citation type="submission" date="2021-06" db="EMBL/GenBank/DDBJ databases">
        <title>Caerostris extrusa draft genome.</title>
        <authorList>
            <person name="Kono N."/>
            <person name="Arakawa K."/>
        </authorList>
    </citation>
    <scope>NUCLEOTIDE SEQUENCE [LARGE SCALE GENOMIC DNA]</scope>
</reference>
<proteinExistence type="predicted"/>
<dbReference type="AlphaFoldDB" id="A0AAV4N967"/>
<accession>A0AAV4N967</accession>